<dbReference type="Proteomes" id="UP000239800">
    <property type="component" value="Unassembled WGS sequence"/>
</dbReference>
<dbReference type="AlphaFoldDB" id="A0A2S7KT61"/>
<evidence type="ECO:0000313" key="2">
    <source>
        <dbReference type="Proteomes" id="UP000239800"/>
    </source>
</evidence>
<organism evidence="1 2">
    <name type="scientific">Aureitalea marina</name>
    <dbReference type="NCBI Taxonomy" id="930804"/>
    <lineage>
        <taxon>Bacteria</taxon>
        <taxon>Pseudomonadati</taxon>
        <taxon>Bacteroidota</taxon>
        <taxon>Flavobacteriia</taxon>
        <taxon>Flavobacteriales</taxon>
        <taxon>Flavobacteriaceae</taxon>
        <taxon>Aureitalea</taxon>
    </lineage>
</organism>
<dbReference type="InterPro" id="IPR019619">
    <property type="entry name" value="DUF2490"/>
</dbReference>
<name>A0A2S7KT61_9FLAO</name>
<protein>
    <recommendedName>
        <fullName evidence="3">DUF2490 domain-containing protein</fullName>
    </recommendedName>
</protein>
<gene>
    <name evidence="1" type="ORF">BST85_13575</name>
</gene>
<dbReference type="EMBL" id="MQUB01000001">
    <property type="protein sequence ID" value="PQB05811.1"/>
    <property type="molecule type" value="Genomic_DNA"/>
</dbReference>
<keyword evidence="2" id="KW-1185">Reference proteome</keyword>
<accession>A0A2S7KT61</accession>
<reference evidence="1 2" key="1">
    <citation type="submission" date="2016-11" db="EMBL/GenBank/DDBJ databases">
        <title>Trade-off between light-utilization and light-protection in marine flavobacteria.</title>
        <authorList>
            <person name="Kumagai Y."/>
        </authorList>
    </citation>
    <scope>NUCLEOTIDE SEQUENCE [LARGE SCALE GENOMIC DNA]</scope>
    <source>
        <strain evidence="1 2">NBRC 107741</strain>
    </source>
</reference>
<evidence type="ECO:0008006" key="3">
    <source>
        <dbReference type="Google" id="ProtNLM"/>
    </source>
</evidence>
<sequence>MIQAQSDPFVWQPEIDVNYQLNPDWNFNMGISYRSQVDFELRRFDGEISSSHIQWDAKANYRTGFRSHIGMTSMYRINQIADRQAENEFRLSEAYALDISFGKFSLGNRLQADQRFRFSTTLFRFRYQLSLDFPLSGERLDPGEFYTIFSTESLLTTASVIRPLWDQRFTGALGYELNKQWKLQLNFEFRAEGYNRGLIQRYFLYTRVIYAIPTG</sequence>
<dbReference type="Pfam" id="PF10677">
    <property type="entry name" value="DUF2490"/>
    <property type="match status" value="1"/>
</dbReference>
<evidence type="ECO:0000313" key="1">
    <source>
        <dbReference type="EMBL" id="PQB05811.1"/>
    </source>
</evidence>
<comment type="caution">
    <text evidence="1">The sequence shown here is derived from an EMBL/GenBank/DDBJ whole genome shotgun (WGS) entry which is preliminary data.</text>
</comment>
<proteinExistence type="predicted"/>